<protein>
    <recommendedName>
        <fullName evidence="4">LysM domain-containing protein</fullName>
    </recommendedName>
</protein>
<keyword evidence="3" id="KW-1185">Reference proteome</keyword>
<comment type="caution">
    <text evidence="2">The sequence shown here is derived from an EMBL/GenBank/DDBJ whole genome shotgun (WGS) entry which is preliminary data.</text>
</comment>
<gene>
    <name evidence="2" type="ORF">ACCI49_13560</name>
</gene>
<sequence>MTNLVLKATGSAFDVPLELDMQLLGGPLSLTLSTTQSLSINDVWDLFSSQLESATGVSLPDIPAGPWQAIMDRDITPSLSVTPSTAQGNTAAYLQLALDQPLNIGGTGRYGPVEITFEPNIEVLAILIGYDGDGDGLTVKAKIKTPTTPSVSGKTISPDAGTTEQLVNFPFPIPSQNSISAFKLHYLGIGQRVGPRLQVAGSANPMEEIFNQLENQLVGDDPATIITELAEEFYQPDRDWFIAADLSLREFRLRVLFNDPVMYGLEISVPMSTTPSFFSGLLFEILYQKLGPNLGVYYGSLTLPYAMRRIPLNGFILILPSFSIWVYTNGDFRVNVGWPVSPERSIGISVSVLTGWAGFYFTKLRSGNNPGATPSVNYNPILEFGIGIQVSAGLSIKAGPLSASLAATVAVSMQGLLAWRANENGSGNSLAKPPDHYWFAGAASIAVLLKGSVNLGIIKATVTVSFTATAGIAFETGYQTVIPVSASVRVSVSVKVVFIRIHLSFHTTVTHTFYVGSGTPASIDGPSAPGLSFPEFSVTDILTERAKNASLRIRREMKQPVQLLHNFSVPTRFIREGFEKEQFTDAPIKSSLAELEVVFLLQPTVVYSENTASIKLIASLVMESPAPGEVPLKSPGTATGYEQLIIKLVHWLLTFVPPTLVEIPLSQTLQMLSDDLGTGTEEPGPLFGGTDGFVEKLKAYFEDNLVFSISSFQQTSEEVLQTAAILPMFDELRLQSGNNSVDFSEFNRTPANYLEAIDMYFDNLGLIGSEVPGVGSEILESAETSPLTGPSMASFLFTDYFVLIARYVVSLLIPAAQQYEQDIDQRLQKDIANASAALSEDPFRYVDLVSAHAAASDPGQELSTLLDELDYASVAGFGSRYLMSGLQLPEPDKVPPQLSPEVIADFPVASLFELSGQQFSASEGSATEEACLSFSPGQSAAWISFNGVSPDMVQTEIELPTELPSAPNPNWQAVRSSTQPTSPAENTIDFRALPPLTATPLGFNLKNSLAWSAPGEARTLYTLPQPLMNLVAQKQGVQLALERVDSGAAILGADVEAIPSLAIPLSLRQVQSPTESAMGRSSGLLAEADYSANIYQLNGTDEATRDLIEQALKSDLSDASISLLYQCPGGDKLRSDDLDPSVLLAKLNLSTLNQVEQVSALHAHTFSVLSGADNSDFAPLSDVRNFLRLIWELSVVRAQGFYLYYKTSSGEGLPNDLFADTANATDSPNDPNQGTVLGTSGGTADFTILVQCQNAGNNRVALAPYENSLWVECDSRAPTLATEVFDMNGVPLTNYQPTYEAGNIGFAINWKPVNDDDLIQIPVNGDLPQIRVNELYHLLQYQLVSNGTYGASVWSLPVGPTQSEDEVSPQVDGCLQLRQVIPVFAFLQETWPEVDSPIMANRYDIVGQQTDLAFRICDLYGNPLNIQYRDTITPLYNDPLISPGEWPGVESGFFFIDQNDNTALLKLSMEFNPGIVSATHSPEFSSLAADEKQQWQAIQTRYRLIIDQLTDSNTSLTVTTSLTGTVSIGDPQRELLNFAEQVLEYINQQVNDAVFNAVPSLTEPTISTQFNFPVAFSDVLEQPDDIVEITACLTMKRDSSLVYPPAMTCLPAAAELQFHIPAKLNLPPFPIAQGMATDWISEDSNRITNFARYFEAAFAGFDQAGGVLKLAQRSVQQVADDSNQVPDLWAVRFSEIKGFGISFYSNPVYFALRPLNTTPRSGMVNDIQYNDIDMDAWAQSFLMAVEAFLTAEFGIAVALLDKRYNTVYYDQLMASKQTLATSIPSGLVSILEKDEGQGDIEEAQERLRQALLVNLASAYTISTVVQVPADISASEIIDGTHPQKAPQLFGSIAQPNDEALIKSDADIDKLYQLSAVYLSLDTGKQWATSLLSVTTPEDHSSIQLPLQYNVSYLQHNFEEDSEFLGYVPSSWIKFALPEEAPLLMPITAQAPLNTEAIIPIPLPFEPALPTLLSHSGTGAKHLTELSSSSELRDEILDAMEWTYTVQISTDIASQDDLYFNIIRNQPIAPGQRRITAARKNLGVTDALFEALAEFHQEYPALSAQFNNILSEAYSSGAASQGIPNGEASELVSSFVALVNNVAEAWPTNWDIAEDLLVEDNEIDHFHLTLSGGPGVNTALNTLTLQGQTDRDNDNPAIWPSLSFKDILNGDNFWEPEPSQATEKDGWWELQHSIPAAPLFSPLTLTWTPLDILAYQSANFTSWIVRNAELVPDEKTNPLFIYTTDETSFVNATIPLVERESLNPVAVGPMSEAILQQVMEDIIEPISSVNFAAINPRINLRISYAYSLVSDNSGSSHLMAEAPVLLANALELDTFSPSTTARSVASQVWQWFQNSQLSSDNARLNIGFTLFGTVNGQQLPLVQINKITVLFGST</sequence>
<reference evidence="2 3" key="1">
    <citation type="submission" date="2024-08" db="EMBL/GenBank/DDBJ databases">
        <authorList>
            <person name="Ishaq N."/>
        </authorList>
    </citation>
    <scope>NUCLEOTIDE SEQUENCE [LARGE SCALE GENOMIC DNA]</scope>
    <source>
        <strain evidence="2 3">DSM 18651</strain>
    </source>
</reference>
<accession>A0ABV4P0Y5</accession>
<proteinExistence type="predicted"/>
<evidence type="ECO:0000313" key="2">
    <source>
        <dbReference type="EMBL" id="MFA0811942.1"/>
    </source>
</evidence>
<organism evidence="2 3">
    <name type="scientific">Microbulbifer epialgicus</name>
    <dbReference type="NCBI Taxonomy" id="393907"/>
    <lineage>
        <taxon>Bacteria</taxon>
        <taxon>Pseudomonadati</taxon>
        <taxon>Pseudomonadota</taxon>
        <taxon>Gammaproteobacteria</taxon>
        <taxon>Cellvibrionales</taxon>
        <taxon>Microbulbiferaceae</taxon>
        <taxon>Microbulbifer</taxon>
    </lineage>
</organism>
<evidence type="ECO:0008006" key="4">
    <source>
        <dbReference type="Google" id="ProtNLM"/>
    </source>
</evidence>
<name>A0ABV4P0Y5_9GAMM</name>
<feature type="compositionally biased region" description="Polar residues" evidence="1">
    <location>
        <begin position="968"/>
        <end position="985"/>
    </location>
</feature>
<dbReference type="RefSeq" id="WP_371839552.1">
    <property type="nucleotide sequence ID" value="NZ_JBGMEK010000029.1"/>
</dbReference>
<evidence type="ECO:0000313" key="3">
    <source>
        <dbReference type="Proteomes" id="UP001569428"/>
    </source>
</evidence>
<feature type="region of interest" description="Disordered" evidence="1">
    <location>
        <begin position="962"/>
        <end position="985"/>
    </location>
</feature>
<dbReference type="Proteomes" id="UP001569428">
    <property type="component" value="Unassembled WGS sequence"/>
</dbReference>
<evidence type="ECO:0000256" key="1">
    <source>
        <dbReference type="SAM" id="MobiDB-lite"/>
    </source>
</evidence>
<dbReference type="EMBL" id="JBGMEK010000029">
    <property type="protein sequence ID" value="MFA0811942.1"/>
    <property type="molecule type" value="Genomic_DNA"/>
</dbReference>